<feature type="region of interest" description="Disordered" evidence="9">
    <location>
        <begin position="216"/>
        <end position="300"/>
    </location>
</feature>
<keyword evidence="13" id="KW-1185">Reference proteome</keyword>
<keyword evidence="4" id="KW-0234">DNA repair</keyword>
<keyword evidence="5" id="KW-0539">Nucleus</keyword>
<evidence type="ECO:0000256" key="4">
    <source>
        <dbReference type="ARBA" id="ARBA00023204"/>
    </source>
</evidence>
<dbReference type="InterPro" id="IPR052287">
    <property type="entry name" value="NHEJ_factor"/>
</dbReference>
<evidence type="ECO:0000256" key="2">
    <source>
        <dbReference type="ARBA" id="ARBA00022763"/>
    </source>
</evidence>
<name>A0A8C6UJW7_9GOBI</name>
<dbReference type="CDD" id="cd22285">
    <property type="entry name" value="HD_XLF_N"/>
    <property type="match status" value="1"/>
</dbReference>
<dbReference type="Gene3D" id="1.10.287.450">
    <property type="entry name" value="Helix hairpin bin"/>
    <property type="match status" value="1"/>
</dbReference>
<dbReference type="GO" id="GO:0045027">
    <property type="term" value="F:DNA end binding"/>
    <property type="evidence" value="ECO:0007669"/>
    <property type="project" value="TreeGrafter"/>
</dbReference>
<feature type="domain" description="XLF-like N-terminal" evidence="10">
    <location>
        <begin position="13"/>
        <end position="118"/>
    </location>
</feature>
<dbReference type="AlphaFoldDB" id="A0A8C6UJW7"/>
<reference evidence="12" key="2">
    <citation type="submission" date="2025-09" db="UniProtKB">
        <authorList>
            <consortium name="Ensembl"/>
        </authorList>
    </citation>
    <scope>IDENTIFICATION</scope>
</reference>
<dbReference type="Gene3D" id="2.170.210.10">
    <property type="entry name" value="DNA double-strand break repair and VJ recombination XRCC4, N-terminal"/>
    <property type="match status" value="1"/>
</dbReference>
<organism evidence="12 13">
    <name type="scientific">Neogobius melanostomus</name>
    <name type="common">round goby</name>
    <dbReference type="NCBI Taxonomy" id="47308"/>
    <lineage>
        <taxon>Eukaryota</taxon>
        <taxon>Metazoa</taxon>
        <taxon>Chordata</taxon>
        <taxon>Craniata</taxon>
        <taxon>Vertebrata</taxon>
        <taxon>Euteleostomi</taxon>
        <taxon>Actinopterygii</taxon>
        <taxon>Neopterygii</taxon>
        <taxon>Teleostei</taxon>
        <taxon>Neoteleostei</taxon>
        <taxon>Acanthomorphata</taxon>
        <taxon>Gobiaria</taxon>
        <taxon>Gobiiformes</taxon>
        <taxon>Gobioidei</taxon>
        <taxon>Gobiidae</taxon>
        <taxon>Benthophilinae</taxon>
        <taxon>Neogobiini</taxon>
        <taxon>Neogobius</taxon>
    </lineage>
</organism>
<dbReference type="Proteomes" id="UP000694523">
    <property type="component" value="Unplaced"/>
</dbReference>
<dbReference type="FunFam" id="1.10.287.450:FF:000003">
    <property type="entry name" value="Non-homologous end-joining factor 1"/>
    <property type="match status" value="1"/>
</dbReference>
<evidence type="ECO:0000313" key="12">
    <source>
        <dbReference type="Ensembl" id="ENSNMLP00000035370.1"/>
    </source>
</evidence>
<evidence type="ECO:0000256" key="8">
    <source>
        <dbReference type="SAM" id="Coils"/>
    </source>
</evidence>
<dbReference type="PANTHER" id="PTHR32235:SF1">
    <property type="entry name" value="NON-HOMOLOGOUS END-JOINING FACTOR 1"/>
    <property type="match status" value="1"/>
</dbReference>
<evidence type="ECO:0000259" key="11">
    <source>
        <dbReference type="Pfam" id="PF21928"/>
    </source>
</evidence>
<comment type="similarity">
    <text evidence="6">Belongs to the XRCC4-XLF family. XLF subfamily.</text>
</comment>
<dbReference type="Ensembl" id="ENSNMLT00000039395.1">
    <property type="protein sequence ID" value="ENSNMLP00000035370.1"/>
    <property type="gene ID" value="ENSNMLG00000021954.1"/>
</dbReference>
<feature type="domain" description="XLF-like coiled-coil region" evidence="11">
    <location>
        <begin position="124"/>
        <end position="169"/>
    </location>
</feature>
<dbReference type="GO" id="GO:0032807">
    <property type="term" value="C:DNA ligase IV complex"/>
    <property type="evidence" value="ECO:0007669"/>
    <property type="project" value="TreeGrafter"/>
</dbReference>
<feature type="compositionally biased region" description="Acidic residues" evidence="9">
    <location>
        <begin position="231"/>
        <end position="241"/>
    </location>
</feature>
<feature type="coiled-coil region" evidence="8">
    <location>
        <begin position="45"/>
        <end position="72"/>
    </location>
</feature>
<feature type="compositionally biased region" description="Basic residues" evidence="9">
    <location>
        <begin position="289"/>
        <end position="300"/>
    </location>
</feature>
<sequence>MASSSSEHLLSCPWTPVDIGDSQFLCKSWFGQTQYHLLLLDSDGLWEEQMEAEEIQSRAQELNRRLRASVEALVTAVTPCLTGGGSDHVTIQRRDGHMTLRLKSELAGMPFHWEFHCRPAPVATACVQLVRPLLVMSGALQRQTQLLFALLRRKDAEIQDYKENGAQLTRERLQTEPFVEETFRQDFMTKTFPSLLEEQESSLSLDSELQELYASATSRQNANSKRKRSEEEEEEEAEVEEENHQRGDAPAQKEAEKTRTPAPDAKKTTLPTMQQTAPSYPSAADRAAPKPKKKKTGLFR</sequence>
<evidence type="ECO:0000256" key="9">
    <source>
        <dbReference type="SAM" id="MobiDB-lite"/>
    </source>
</evidence>
<protein>
    <recommendedName>
        <fullName evidence="7">Non-homologous end-joining factor 1</fullName>
    </recommendedName>
</protein>
<accession>A0A8C6UJW7</accession>
<dbReference type="GO" id="GO:0006303">
    <property type="term" value="P:double-strand break repair via nonhomologous end joining"/>
    <property type="evidence" value="ECO:0007669"/>
    <property type="project" value="UniProtKB-ARBA"/>
</dbReference>
<feature type="compositionally biased region" description="Basic and acidic residues" evidence="9">
    <location>
        <begin position="242"/>
        <end position="267"/>
    </location>
</feature>
<evidence type="ECO:0000256" key="6">
    <source>
        <dbReference type="ARBA" id="ARBA00025747"/>
    </source>
</evidence>
<evidence type="ECO:0000256" key="5">
    <source>
        <dbReference type="ARBA" id="ARBA00023242"/>
    </source>
</evidence>
<dbReference type="InterPro" id="IPR038051">
    <property type="entry name" value="XRCC4-like_N_sf"/>
</dbReference>
<keyword evidence="8" id="KW-0175">Coiled coil</keyword>
<dbReference type="FunFam" id="2.170.210.10:FF:000001">
    <property type="entry name" value="Non-homologous end-joining factor 1"/>
    <property type="match status" value="1"/>
</dbReference>
<dbReference type="PANTHER" id="PTHR32235">
    <property type="entry name" value="NON-HOMOLOGOUS END-JOINING FACTOR 1"/>
    <property type="match status" value="1"/>
</dbReference>
<evidence type="ECO:0000256" key="3">
    <source>
        <dbReference type="ARBA" id="ARBA00023125"/>
    </source>
</evidence>
<dbReference type="Pfam" id="PF21928">
    <property type="entry name" value="XLF_CC"/>
    <property type="match status" value="1"/>
</dbReference>
<evidence type="ECO:0000259" key="10">
    <source>
        <dbReference type="Pfam" id="PF09302"/>
    </source>
</evidence>
<evidence type="ECO:0000256" key="7">
    <source>
        <dbReference type="ARBA" id="ARBA00044529"/>
    </source>
</evidence>
<reference evidence="12" key="1">
    <citation type="submission" date="2025-08" db="UniProtKB">
        <authorList>
            <consortium name="Ensembl"/>
        </authorList>
    </citation>
    <scope>IDENTIFICATION</scope>
</reference>
<evidence type="ECO:0000256" key="1">
    <source>
        <dbReference type="ARBA" id="ARBA00004123"/>
    </source>
</evidence>
<evidence type="ECO:0000313" key="13">
    <source>
        <dbReference type="Proteomes" id="UP000694523"/>
    </source>
</evidence>
<dbReference type="InterPro" id="IPR053829">
    <property type="entry name" value="XLF-like_CC"/>
</dbReference>
<keyword evidence="3" id="KW-0238">DNA-binding</keyword>
<keyword evidence="2" id="KW-0227">DNA damage</keyword>
<comment type="subcellular location">
    <subcellularLocation>
        <location evidence="1">Nucleus</location>
    </subcellularLocation>
</comment>
<dbReference type="Pfam" id="PF09302">
    <property type="entry name" value="XLF"/>
    <property type="match status" value="1"/>
</dbReference>
<proteinExistence type="inferred from homology"/>
<dbReference type="InterPro" id="IPR015381">
    <property type="entry name" value="XLF-like_N"/>
</dbReference>
<feature type="compositionally biased region" description="Polar residues" evidence="9">
    <location>
        <begin position="269"/>
        <end position="279"/>
    </location>
</feature>